<feature type="repeat" description="ANK" evidence="3">
    <location>
        <begin position="86"/>
        <end position="118"/>
    </location>
</feature>
<dbReference type="EMBL" id="ML732171">
    <property type="protein sequence ID" value="KAB8077183.1"/>
    <property type="molecule type" value="Genomic_DNA"/>
</dbReference>
<dbReference type="PANTHER" id="PTHR24180">
    <property type="entry name" value="CYCLIN-DEPENDENT KINASE INHIBITOR 2C-RELATED"/>
    <property type="match status" value="1"/>
</dbReference>
<dbReference type="InterPro" id="IPR002110">
    <property type="entry name" value="Ankyrin_rpt"/>
</dbReference>
<feature type="domain" description="F-box" evidence="4">
    <location>
        <begin position="1"/>
        <end position="55"/>
    </location>
</feature>
<dbReference type="PROSITE" id="PS50181">
    <property type="entry name" value="FBOX"/>
    <property type="match status" value="1"/>
</dbReference>
<dbReference type="CDD" id="cd09917">
    <property type="entry name" value="F-box_SF"/>
    <property type="match status" value="1"/>
</dbReference>
<proteinExistence type="predicted"/>
<dbReference type="PANTHER" id="PTHR24180:SF45">
    <property type="entry name" value="POLY [ADP-RIBOSE] POLYMERASE TANKYRASE"/>
    <property type="match status" value="1"/>
</dbReference>
<dbReference type="Pfam" id="PF12796">
    <property type="entry name" value="Ank_2"/>
    <property type="match status" value="1"/>
</dbReference>
<dbReference type="PRINTS" id="PR01415">
    <property type="entry name" value="ANKYRIN"/>
</dbReference>
<evidence type="ECO:0000259" key="4">
    <source>
        <dbReference type="PROSITE" id="PS50181"/>
    </source>
</evidence>
<dbReference type="Gene3D" id="1.20.1280.50">
    <property type="match status" value="1"/>
</dbReference>
<evidence type="ECO:0000313" key="6">
    <source>
        <dbReference type="Proteomes" id="UP000326565"/>
    </source>
</evidence>
<dbReference type="Pfam" id="PF12937">
    <property type="entry name" value="F-box-like"/>
    <property type="match status" value="1"/>
</dbReference>
<reference evidence="5 6" key="1">
    <citation type="submission" date="2019-04" db="EMBL/GenBank/DDBJ databases">
        <title>Friends and foes A comparative genomics study of 23 Aspergillus species from section Flavi.</title>
        <authorList>
            <consortium name="DOE Joint Genome Institute"/>
            <person name="Kjaerbolling I."/>
            <person name="Vesth T."/>
            <person name="Frisvad J.C."/>
            <person name="Nybo J.L."/>
            <person name="Theobald S."/>
            <person name="Kildgaard S."/>
            <person name="Isbrandt T."/>
            <person name="Kuo A."/>
            <person name="Sato A."/>
            <person name="Lyhne E.K."/>
            <person name="Kogle M.E."/>
            <person name="Wiebenga A."/>
            <person name="Kun R.S."/>
            <person name="Lubbers R.J."/>
            <person name="Makela M.R."/>
            <person name="Barry K."/>
            <person name="Chovatia M."/>
            <person name="Clum A."/>
            <person name="Daum C."/>
            <person name="Haridas S."/>
            <person name="He G."/>
            <person name="LaButti K."/>
            <person name="Lipzen A."/>
            <person name="Mondo S."/>
            <person name="Riley R."/>
            <person name="Salamov A."/>
            <person name="Simmons B.A."/>
            <person name="Magnuson J.K."/>
            <person name="Henrissat B."/>
            <person name="Mortensen U.H."/>
            <person name="Larsen T.O."/>
            <person name="Devries R.P."/>
            <person name="Grigoriev I.V."/>
            <person name="Machida M."/>
            <person name="Baker S.E."/>
            <person name="Andersen M.R."/>
        </authorList>
    </citation>
    <scope>NUCLEOTIDE SEQUENCE [LARGE SCALE GENOMIC DNA]</scope>
    <source>
        <strain evidence="5 6">CBS 151.66</strain>
    </source>
</reference>
<dbReference type="OrthoDB" id="366390at2759"/>
<keyword evidence="2 3" id="KW-0040">ANK repeat</keyword>
<accession>A0A5N5X8W1</accession>
<dbReference type="Proteomes" id="UP000326565">
    <property type="component" value="Unassembled WGS sequence"/>
</dbReference>
<dbReference type="SUPFAM" id="SSF48403">
    <property type="entry name" value="Ankyrin repeat"/>
    <property type="match status" value="1"/>
</dbReference>
<evidence type="ECO:0000256" key="2">
    <source>
        <dbReference type="ARBA" id="ARBA00023043"/>
    </source>
</evidence>
<dbReference type="SMART" id="SM00248">
    <property type="entry name" value="ANK"/>
    <property type="match status" value="4"/>
</dbReference>
<evidence type="ECO:0000256" key="3">
    <source>
        <dbReference type="PROSITE-ProRule" id="PRU00023"/>
    </source>
</evidence>
<dbReference type="Gene3D" id="1.25.40.20">
    <property type="entry name" value="Ankyrin repeat-containing domain"/>
    <property type="match status" value="1"/>
</dbReference>
<gene>
    <name evidence="5" type="ORF">BDV29DRAFT_168482</name>
</gene>
<keyword evidence="1" id="KW-0677">Repeat</keyword>
<organism evidence="5 6">
    <name type="scientific">Aspergillus leporis</name>
    <dbReference type="NCBI Taxonomy" id="41062"/>
    <lineage>
        <taxon>Eukaryota</taxon>
        <taxon>Fungi</taxon>
        <taxon>Dikarya</taxon>
        <taxon>Ascomycota</taxon>
        <taxon>Pezizomycotina</taxon>
        <taxon>Eurotiomycetes</taxon>
        <taxon>Eurotiomycetidae</taxon>
        <taxon>Eurotiales</taxon>
        <taxon>Aspergillaceae</taxon>
        <taxon>Aspergillus</taxon>
        <taxon>Aspergillus subgen. Circumdati</taxon>
    </lineage>
</organism>
<dbReference type="InterPro" id="IPR051637">
    <property type="entry name" value="Ank_repeat_dom-contain_49"/>
</dbReference>
<evidence type="ECO:0000313" key="5">
    <source>
        <dbReference type="EMBL" id="KAB8077183.1"/>
    </source>
</evidence>
<protein>
    <submittedName>
        <fullName evidence="5">Ankyrin repeat-containing domain protein</fullName>
    </submittedName>
</protein>
<feature type="repeat" description="ANK" evidence="3">
    <location>
        <begin position="119"/>
        <end position="151"/>
    </location>
</feature>
<evidence type="ECO:0000256" key="1">
    <source>
        <dbReference type="ARBA" id="ARBA00022737"/>
    </source>
</evidence>
<name>A0A5N5X8W1_9EURO</name>
<dbReference type="InterPro" id="IPR036770">
    <property type="entry name" value="Ankyrin_rpt-contain_sf"/>
</dbReference>
<dbReference type="InterPro" id="IPR001810">
    <property type="entry name" value="F-box_dom"/>
</dbReference>
<dbReference type="PROSITE" id="PS50297">
    <property type="entry name" value="ANK_REP_REGION"/>
    <property type="match status" value="3"/>
</dbReference>
<feature type="repeat" description="ANK" evidence="3">
    <location>
        <begin position="152"/>
        <end position="184"/>
    </location>
</feature>
<dbReference type="PROSITE" id="PS50088">
    <property type="entry name" value="ANK_REPEAT"/>
    <property type="match status" value="3"/>
</dbReference>
<keyword evidence="6" id="KW-1185">Reference proteome</keyword>
<sequence length="261" mass="29454">MTKLLHFPVEVLLQILEYLGKSPLNYFSQVCQHFHAISNHALYKRNFANALWQATEKGNPETLRKLLKYLPRTAEYDARYTIWSPIGHTPMSAAAYGGNTEVVQILLDNGFDPGALDRNGYMPLSWAARYGHASVITVLLGTGLEPDQKDIFGRSPISWAAEYGHVGAVKVLLDHGADPNCPDDPHNIVEIRARQKGFDLVPFYLMNHSRLYKGQVPRTPLKWAERNSCAAVVQLLWCKCGNLEHNQWLKNVIEYGCMMAC</sequence>
<dbReference type="AlphaFoldDB" id="A0A5N5X8W1"/>